<dbReference type="AlphaFoldDB" id="A0A0P1NTG0"/>
<sequence length="121" mass="14667">MLKRQIIEIARQLRKEQTSSEKKLWQVLRNRKFLGLKFLRQHPIVFEIDGRLRFFVADFYCAEKKLVLEVDGKIHKHQLERDKERDLIIEKLGLKVLRIKNEELDNIDDVLQRIKNFIDDL</sequence>
<reference evidence="3" key="1">
    <citation type="submission" date="2015-11" db="EMBL/GenBank/DDBJ databases">
        <authorList>
            <person name="Varghese N."/>
        </authorList>
    </citation>
    <scope>NUCLEOTIDE SEQUENCE [LARGE SCALE GENOMIC DNA]</scope>
    <source>
        <strain evidence="3">JGI-23</strain>
    </source>
</reference>
<dbReference type="OrthoDB" id="9798754at2"/>
<dbReference type="InterPro" id="IPR047216">
    <property type="entry name" value="Endonuclease_DUF559_bact"/>
</dbReference>
<organism evidence="2 3">
    <name type="scientific">Candidatus Chryseopegocella kryptomonas</name>
    <dbReference type="NCBI Taxonomy" id="1633643"/>
    <lineage>
        <taxon>Bacteria</taxon>
        <taxon>Pseudomonadati</taxon>
        <taxon>Candidatus Kryptoniota</taxon>
        <taxon>Candidatus Chryseopegocella</taxon>
    </lineage>
</organism>
<dbReference type="CDD" id="cd01038">
    <property type="entry name" value="Endonuclease_DUF559"/>
    <property type="match status" value="1"/>
</dbReference>
<dbReference type="RefSeq" id="WP_092349970.1">
    <property type="nucleotide sequence ID" value="NZ_CZVW01000012.1"/>
</dbReference>
<dbReference type="InterPro" id="IPR011335">
    <property type="entry name" value="Restrct_endonuc-II-like"/>
</dbReference>
<evidence type="ECO:0000313" key="3">
    <source>
        <dbReference type="Proteomes" id="UP000199197"/>
    </source>
</evidence>
<dbReference type="GO" id="GO:0004519">
    <property type="term" value="F:endonuclease activity"/>
    <property type="evidence" value="ECO:0007669"/>
    <property type="project" value="UniProtKB-KW"/>
</dbReference>
<keyword evidence="2" id="KW-0255">Endonuclease</keyword>
<evidence type="ECO:0000259" key="1">
    <source>
        <dbReference type="Pfam" id="PF04480"/>
    </source>
</evidence>
<protein>
    <submittedName>
        <fullName evidence="2">Very-short-patch-repair endonuclease</fullName>
    </submittedName>
</protein>
<dbReference type="EMBL" id="CZVW01000012">
    <property type="protein sequence ID" value="CUT02293.1"/>
    <property type="molecule type" value="Genomic_DNA"/>
</dbReference>
<dbReference type="PANTHER" id="PTHR38590">
    <property type="entry name" value="BLL0828 PROTEIN"/>
    <property type="match status" value="1"/>
</dbReference>
<proteinExistence type="predicted"/>
<dbReference type="InterPro" id="IPR007569">
    <property type="entry name" value="DUF559"/>
</dbReference>
<dbReference type="PANTHER" id="PTHR38590:SF1">
    <property type="entry name" value="BLL0828 PROTEIN"/>
    <property type="match status" value="1"/>
</dbReference>
<dbReference type="Pfam" id="PF04480">
    <property type="entry name" value="DUF559"/>
    <property type="match status" value="1"/>
</dbReference>
<evidence type="ECO:0000313" key="2">
    <source>
        <dbReference type="EMBL" id="CUT02293.1"/>
    </source>
</evidence>
<gene>
    <name evidence="2" type="ORF">JGI23_01218</name>
</gene>
<keyword evidence="2" id="KW-0540">Nuclease</keyword>
<keyword evidence="2" id="KW-0378">Hydrolase</keyword>
<feature type="domain" description="DUF559" evidence="1">
    <location>
        <begin position="7"/>
        <end position="118"/>
    </location>
</feature>
<keyword evidence="3" id="KW-1185">Reference proteome</keyword>
<name>A0A0P1NTG0_9BACT</name>
<accession>A0A0P1NTG0</accession>
<dbReference type="Gene3D" id="3.40.960.10">
    <property type="entry name" value="VSR Endonuclease"/>
    <property type="match status" value="1"/>
</dbReference>
<dbReference type="Proteomes" id="UP000199197">
    <property type="component" value="Unassembled WGS sequence"/>
</dbReference>
<dbReference type="SUPFAM" id="SSF52980">
    <property type="entry name" value="Restriction endonuclease-like"/>
    <property type="match status" value="1"/>
</dbReference>